<dbReference type="GO" id="GO:1903599">
    <property type="term" value="P:positive regulation of autophagy of mitochondrion"/>
    <property type="evidence" value="ECO:0000318"/>
    <property type="project" value="GO_Central"/>
</dbReference>
<keyword evidence="4" id="KW-1185">Reference proteome</keyword>
<dbReference type="InterPro" id="IPR047118">
    <property type="entry name" value="Fbxo7"/>
</dbReference>
<dbReference type="GO" id="GO:0019901">
    <property type="term" value="F:protein kinase binding"/>
    <property type="evidence" value="ECO:0000318"/>
    <property type="project" value="GO_Central"/>
</dbReference>
<dbReference type="RefSeq" id="XP_009009891.1">
    <property type="nucleotide sequence ID" value="XM_009011643.1"/>
</dbReference>
<protein>
    <recommendedName>
        <fullName evidence="5">Ubiquitin-like domain-containing protein</fullName>
    </recommendedName>
</protein>
<dbReference type="CTD" id="20210792"/>
<dbReference type="OrthoDB" id="6249806at2759"/>
<reference evidence="2 4" key="2">
    <citation type="journal article" date="2013" name="Nature">
        <title>Insights into bilaterian evolution from three spiralian genomes.</title>
        <authorList>
            <person name="Simakov O."/>
            <person name="Marletaz F."/>
            <person name="Cho S.J."/>
            <person name="Edsinger-Gonzales E."/>
            <person name="Havlak P."/>
            <person name="Hellsten U."/>
            <person name="Kuo D.H."/>
            <person name="Larsson T."/>
            <person name="Lv J."/>
            <person name="Arendt D."/>
            <person name="Savage R."/>
            <person name="Osoegawa K."/>
            <person name="de Jong P."/>
            <person name="Grimwood J."/>
            <person name="Chapman J.A."/>
            <person name="Shapiro H."/>
            <person name="Aerts A."/>
            <person name="Otillar R.P."/>
            <person name="Terry A.Y."/>
            <person name="Boore J.L."/>
            <person name="Grigoriev I.V."/>
            <person name="Lindberg D.R."/>
            <person name="Seaver E.C."/>
            <person name="Weisblat D.A."/>
            <person name="Putnam N.H."/>
            <person name="Rokhsar D.S."/>
        </authorList>
    </citation>
    <scope>NUCLEOTIDE SEQUENCE</scope>
</reference>
<dbReference type="OMA" id="EANGECP"/>
<dbReference type="STRING" id="6412.T1FPP5"/>
<dbReference type="SUPFAM" id="SSF81383">
    <property type="entry name" value="F-box domain"/>
    <property type="match status" value="1"/>
</dbReference>
<dbReference type="HOGENOM" id="CLU_579044_0_0_1"/>
<dbReference type="InterPro" id="IPR036047">
    <property type="entry name" value="F-box-like_dom_sf"/>
</dbReference>
<organism evidence="3 4">
    <name type="scientific">Helobdella robusta</name>
    <name type="common">Californian leech</name>
    <dbReference type="NCBI Taxonomy" id="6412"/>
    <lineage>
        <taxon>Eukaryota</taxon>
        <taxon>Metazoa</taxon>
        <taxon>Spiralia</taxon>
        <taxon>Lophotrochozoa</taxon>
        <taxon>Annelida</taxon>
        <taxon>Clitellata</taxon>
        <taxon>Hirudinea</taxon>
        <taxon>Rhynchobdellida</taxon>
        <taxon>Glossiphoniidae</taxon>
        <taxon>Helobdella</taxon>
    </lineage>
</organism>
<feature type="compositionally biased region" description="Low complexity" evidence="1">
    <location>
        <begin position="135"/>
        <end position="158"/>
    </location>
</feature>
<evidence type="ECO:0000313" key="3">
    <source>
        <dbReference type="EnsemblMetazoa" id="HelroP188141"/>
    </source>
</evidence>
<sequence length="531" mass="60756">MKLRARYGGQKSLVEIDDESATVENLKRQLNTLFNICAASDYSTIHLSLNGSDVLKVENTDSLTSLKDLGLVSGDAIYVIVTQQPSCGSGGGGGSNDTGKSFDNDVEMRETAENKSDQLFSLMFQPDNTTTTTSHQHPQQQPQLQQQQQPKQQQQHQQNINKTPLLLRESTENNLPMSLLNVWQQQQQQLQQQQQQLSSSSSGTTTSTVRSISILLHVLLTEKGFEKIETQADDDDIIEIVYRYRNVQESTFHLVVLSVVSNIMVYWIQNMYKVRNFCHLSDSFYQSIIHPALQHMLKGRTCIRSWSLRGSKPDHNGQLRHTYRLGYQLFREDDSKLLRMLDLRSLLHLSQVNKQWYDDVNNNNELWWGLFSRHFGGLEEDDADIIRALDWREQFKQAFIQRKEEERVRKERENLRKIKEFIPRNPLPFPFPLERPGHYHGFPGIIGGAYDMQPDFASVPPSGFPIRYGYSSSHFAPPQPQQPQGRHDADADDGFNGGFAPRFLGDRRFFESRGGRGGGSFFGGFGGPRYY</sequence>
<evidence type="ECO:0008006" key="5">
    <source>
        <dbReference type="Google" id="ProtNLM"/>
    </source>
</evidence>
<name>T1FPP5_HELRO</name>
<proteinExistence type="predicted"/>
<dbReference type="GeneID" id="20210792"/>
<feature type="region of interest" description="Disordered" evidence="1">
    <location>
        <begin position="127"/>
        <end position="158"/>
    </location>
</feature>
<reference evidence="3" key="3">
    <citation type="submission" date="2015-06" db="UniProtKB">
        <authorList>
            <consortium name="EnsemblMetazoa"/>
        </authorList>
    </citation>
    <scope>IDENTIFICATION</scope>
</reference>
<dbReference type="EMBL" id="KB095811">
    <property type="protein sequence ID" value="ESO13171.1"/>
    <property type="molecule type" value="Genomic_DNA"/>
</dbReference>
<dbReference type="KEGG" id="hro:HELRODRAFT_188141"/>
<dbReference type="AlphaFoldDB" id="T1FPP5"/>
<reference evidence="4" key="1">
    <citation type="submission" date="2012-12" db="EMBL/GenBank/DDBJ databases">
        <authorList>
            <person name="Hellsten U."/>
            <person name="Grimwood J."/>
            <person name="Chapman J.A."/>
            <person name="Shapiro H."/>
            <person name="Aerts A."/>
            <person name="Otillar R.P."/>
            <person name="Terry A.Y."/>
            <person name="Boore J.L."/>
            <person name="Simakov O."/>
            <person name="Marletaz F."/>
            <person name="Cho S.-J."/>
            <person name="Edsinger-Gonzales E."/>
            <person name="Havlak P."/>
            <person name="Kuo D.-H."/>
            <person name="Larsson T."/>
            <person name="Lv J."/>
            <person name="Arendt D."/>
            <person name="Savage R."/>
            <person name="Osoegawa K."/>
            <person name="de Jong P."/>
            <person name="Lindberg D.R."/>
            <person name="Seaver E.C."/>
            <person name="Weisblat D.A."/>
            <person name="Putnam N.H."/>
            <person name="Grigoriev I.V."/>
            <person name="Rokhsar D.S."/>
        </authorList>
    </citation>
    <scope>NUCLEOTIDE SEQUENCE</scope>
</reference>
<dbReference type="PANTHER" id="PTHR15537">
    <property type="entry name" value="F-BOX ONLY PROTEIN 7"/>
    <property type="match status" value="1"/>
</dbReference>
<evidence type="ECO:0000313" key="4">
    <source>
        <dbReference type="Proteomes" id="UP000015101"/>
    </source>
</evidence>
<evidence type="ECO:0000256" key="1">
    <source>
        <dbReference type="SAM" id="MobiDB-lite"/>
    </source>
</evidence>
<feature type="region of interest" description="Disordered" evidence="1">
    <location>
        <begin position="470"/>
        <end position="496"/>
    </location>
</feature>
<dbReference type="EnsemblMetazoa" id="HelroT188141">
    <property type="protein sequence ID" value="HelroP188141"/>
    <property type="gene ID" value="HelroG188141"/>
</dbReference>
<evidence type="ECO:0000313" key="2">
    <source>
        <dbReference type="EMBL" id="ESO13171.1"/>
    </source>
</evidence>
<dbReference type="Gene3D" id="1.20.1280.50">
    <property type="match status" value="1"/>
</dbReference>
<dbReference type="PANTHER" id="PTHR15537:SF2">
    <property type="entry name" value="F-BOX ONLY PROTEIN 7"/>
    <property type="match status" value="1"/>
</dbReference>
<gene>
    <name evidence="3" type="primary">20210792</name>
    <name evidence="2" type="ORF">HELRODRAFT_188141</name>
</gene>
<dbReference type="InParanoid" id="T1FPP5"/>
<dbReference type="Proteomes" id="UP000015101">
    <property type="component" value="Unassembled WGS sequence"/>
</dbReference>
<dbReference type="EMBL" id="AMQM01000359">
    <property type="status" value="NOT_ANNOTATED_CDS"/>
    <property type="molecule type" value="Genomic_DNA"/>
</dbReference>
<accession>T1FPP5</accession>